<dbReference type="AlphaFoldDB" id="Q2R9P5"/>
<accession>Q2R9P5</accession>
<organism evidence="2 3">
    <name type="scientific">Oryza sativa subsp. japonica</name>
    <name type="common">Rice</name>
    <dbReference type="NCBI Taxonomy" id="39947"/>
    <lineage>
        <taxon>Eukaryota</taxon>
        <taxon>Viridiplantae</taxon>
        <taxon>Streptophyta</taxon>
        <taxon>Embryophyta</taxon>
        <taxon>Tracheophyta</taxon>
        <taxon>Spermatophyta</taxon>
        <taxon>Magnoliopsida</taxon>
        <taxon>Liliopsida</taxon>
        <taxon>Poales</taxon>
        <taxon>Poaceae</taxon>
        <taxon>BOP clade</taxon>
        <taxon>Oryzoideae</taxon>
        <taxon>Oryzeae</taxon>
        <taxon>Oryzinae</taxon>
        <taxon>Oryza</taxon>
        <taxon>Oryza sativa</taxon>
    </lineage>
</organism>
<evidence type="ECO:0000256" key="1">
    <source>
        <dbReference type="SAM" id="MobiDB-lite"/>
    </source>
</evidence>
<gene>
    <name evidence="2" type="ordered locus">LOC_Os11g08040</name>
</gene>
<dbReference type="PANTHER" id="PTHR47481:SF41">
    <property type="entry name" value="COPIA-LIKE POLYPROTEIN_RETROTRANSPOSON"/>
    <property type="match status" value="1"/>
</dbReference>
<feature type="region of interest" description="Disordered" evidence="1">
    <location>
        <begin position="222"/>
        <end position="262"/>
    </location>
</feature>
<name>Q2R9P5_ORYSJ</name>
<dbReference type="Proteomes" id="UP000000763">
    <property type="component" value="Chromosome 11"/>
</dbReference>
<protein>
    <submittedName>
        <fullName evidence="2">Uncharacterized protein</fullName>
    </submittedName>
</protein>
<reference evidence="3" key="2">
    <citation type="journal article" date="2008" name="Nucleic Acids Res.">
        <title>The rice annotation project database (RAP-DB): 2008 update.</title>
        <authorList>
            <consortium name="The rice annotation project (RAP)"/>
        </authorList>
    </citation>
    <scope>GENOME REANNOTATION</scope>
    <source>
        <strain evidence="3">cv. Nipponbare</strain>
    </source>
</reference>
<sequence length="262" mass="27813">MSLPFSSESASTALEKVVKAIADAVRDSFTTSASTDVDPGTASTIANVAAKHASQAPHDAITNAFASLFSSSTSPAPIDPPPTTDTTTPPFRTFHQVDLSITDYCRKMKAMADSLGDPVTNRYLVVTTLNSWSSKFDNMQTLITMQCPFLSFADVRSQLLLEELSKANRHTDQSTVFLASTFAKLLVGSNPAHATYFGAGNKCGSNENQGCGNNSSRNHRCRGGRGGGGGGNQPSSIAPHPPMNQPEYWPTPQNSWAGVDGH</sequence>
<dbReference type="PANTHER" id="PTHR47481">
    <property type="match status" value="1"/>
</dbReference>
<reference evidence="3" key="1">
    <citation type="journal article" date="2005" name="Nature">
        <title>The map-based sequence of the rice genome.</title>
        <authorList>
            <consortium name="International rice genome sequencing project (IRGSP)"/>
            <person name="Matsumoto T."/>
            <person name="Wu J."/>
            <person name="Kanamori H."/>
            <person name="Katayose Y."/>
            <person name="Fujisawa M."/>
            <person name="Namiki N."/>
            <person name="Mizuno H."/>
            <person name="Yamamoto K."/>
            <person name="Antonio B.A."/>
            <person name="Baba T."/>
            <person name="Sakata K."/>
            <person name="Nagamura Y."/>
            <person name="Aoki H."/>
            <person name="Arikawa K."/>
            <person name="Arita K."/>
            <person name="Bito T."/>
            <person name="Chiden Y."/>
            <person name="Fujitsuka N."/>
            <person name="Fukunaka R."/>
            <person name="Hamada M."/>
            <person name="Harada C."/>
            <person name="Hayashi A."/>
            <person name="Hijishita S."/>
            <person name="Honda M."/>
            <person name="Hosokawa S."/>
            <person name="Ichikawa Y."/>
            <person name="Idonuma A."/>
            <person name="Iijima M."/>
            <person name="Ikeda M."/>
            <person name="Ikeno M."/>
            <person name="Ito K."/>
            <person name="Ito S."/>
            <person name="Ito T."/>
            <person name="Ito Y."/>
            <person name="Ito Y."/>
            <person name="Iwabuchi A."/>
            <person name="Kamiya K."/>
            <person name="Karasawa W."/>
            <person name="Kurita K."/>
            <person name="Katagiri S."/>
            <person name="Kikuta A."/>
            <person name="Kobayashi H."/>
            <person name="Kobayashi N."/>
            <person name="Machita K."/>
            <person name="Maehara T."/>
            <person name="Masukawa M."/>
            <person name="Mizubayashi T."/>
            <person name="Mukai Y."/>
            <person name="Nagasaki H."/>
            <person name="Nagata Y."/>
            <person name="Naito S."/>
            <person name="Nakashima M."/>
            <person name="Nakama Y."/>
            <person name="Nakamichi Y."/>
            <person name="Nakamura M."/>
            <person name="Meguro A."/>
            <person name="Negishi M."/>
            <person name="Ohta I."/>
            <person name="Ohta T."/>
            <person name="Okamoto M."/>
            <person name="Ono N."/>
            <person name="Saji S."/>
            <person name="Sakaguchi M."/>
            <person name="Sakai K."/>
            <person name="Shibata M."/>
            <person name="Shimokawa T."/>
            <person name="Song J."/>
            <person name="Takazaki Y."/>
            <person name="Terasawa K."/>
            <person name="Tsugane M."/>
            <person name="Tsuji K."/>
            <person name="Ueda S."/>
            <person name="Waki K."/>
            <person name="Yamagata H."/>
            <person name="Yamamoto M."/>
            <person name="Yamamoto S."/>
            <person name="Yamane H."/>
            <person name="Yoshiki S."/>
            <person name="Yoshihara R."/>
            <person name="Yukawa K."/>
            <person name="Zhong H."/>
            <person name="Yano M."/>
            <person name="Yuan Q."/>
            <person name="Ouyang S."/>
            <person name="Liu J."/>
            <person name="Jones K.M."/>
            <person name="Gansberger K."/>
            <person name="Moffat K."/>
            <person name="Hill J."/>
            <person name="Bera J."/>
            <person name="Fadrosh D."/>
            <person name="Jin S."/>
            <person name="Johri S."/>
            <person name="Kim M."/>
            <person name="Overton L."/>
            <person name="Reardon M."/>
            <person name="Tsitrin T."/>
            <person name="Vuong H."/>
            <person name="Weaver B."/>
            <person name="Ciecko A."/>
            <person name="Tallon L."/>
            <person name="Jackson J."/>
            <person name="Pai G."/>
            <person name="Aken S.V."/>
            <person name="Utterback T."/>
            <person name="Reidmuller S."/>
            <person name="Feldblyum T."/>
            <person name="Hsiao J."/>
            <person name="Zismann V."/>
            <person name="Iobst S."/>
            <person name="de Vazeille A.R."/>
            <person name="Buell C.R."/>
            <person name="Ying K."/>
            <person name="Li Y."/>
            <person name="Lu T."/>
            <person name="Huang Y."/>
            <person name="Zhao Q."/>
            <person name="Feng Q."/>
            <person name="Zhang L."/>
            <person name="Zhu J."/>
            <person name="Weng Q."/>
            <person name="Mu J."/>
            <person name="Lu Y."/>
            <person name="Fan D."/>
            <person name="Liu Y."/>
            <person name="Guan J."/>
            <person name="Zhang Y."/>
            <person name="Yu S."/>
            <person name="Liu X."/>
            <person name="Zhang Y."/>
            <person name="Hong G."/>
            <person name="Han B."/>
            <person name="Choisne N."/>
            <person name="Demange N."/>
            <person name="Orjeda G."/>
            <person name="Samain S."/>
            <person name="Cattolico L."/>
            <person name="Pelletier E."/>
            <person name="Couloux A."/>
            <person name="Segurens B."/>
            <person name="Wincker P."/>
            <person name="D'Hont A."/>
            <person name="Scarpelli C."/>
            <person name="Weissenbach J."/>
            <person name="Salanoubat M."/>
            <person name="Quetier F."/>
            <person name="Yu Y."/>
            <person name="Kim H.R."/>
            <person name="Rambo T."/>
            <person name="Currie J."/>
            <person name="Collura K."/>
            <person name="Luo M."/>
            <person name="Yang T."/>
            <person name="Ammiraju J.S.S."/>
            <person name="Engler F."/>
            <person name="Soderlund C."/>
            <person name="Wing R.A."/>
            <person name="Palmer L.E."/>
            <person name="de la Bastide M."/>
            <person name="Spiegel L."/>
            <person name="Nascimento L."/>
            <person name="Zutavern T."/>
            <person name="O'Shaughnessy A."/>
            <person name="Dike S."/>
            <person name="Dedhia N."/>
            <person name="Preston R."/>
            <person name="Balija V."/>
            <person name="McCombie W.R."/>
            <person name="Chow T."/>
            <person name="Chen H."/>
            <person name="Chung M."/>
            <person name="Chen C."/>
            <person name="Shaw J."/>
            <person name="Wu H."/>
            <person name="Hsiao K."/>
            <person name="Chao Y."/>
            <person name="Chu M."/>
            <person name="Cheng C."/>
            <person name="Hour A."/>
            <person name="Lee P."/>
            <person name="Lin S."/>
            <person name="Lin Y."/>
            <person name="Liou J."/>
            <person name="Liu S."/>
            <person name="Hsing Y."/>
            <person name="Raghuvanshi S."/>
            <person name="Mohanty A."/>
            <person name="Bharti A.K."/>
            <person name="Gaur A."/>
            <person name="Gupta V."/>
            <person name="Kumar D."/>
            <person name="Ravi V."/>
            <person name="Vij S."/>
            <person name="Kapur A."/>
            <person name="Khurana P."/>
            <person name="Khurana P."/>
            <person name="Khurana J.P."/>
            <person name="Tyagi A.K."/>
            <person name="Gaikwad K."/>
            <person name="Singh A."/>
            <person name="Dalal V."/>
            <person name="Srivastava S."/>
            <person name="Dixit A."/>
            <person name="Pal A.K."/>
            <person name="Ghazi I.A."/>
            <person name="Yadav M."/>
            <person name="Pandit A."/>
            <person name="Bhargava A."/>
            <person name="Sureshbabu K."/>
            <person name="Batra K."/>
            <person name="Sharma T.R."/>
            <person name="Mohapatra T."/>
            <person name="Singh N.K."/>
            <person name="Messing J."/>
            <person name="Nelson A.B."/>
            <person name="Fuks G."/>
            <person name="Kavchok S."/>
            <person name="Keizer G."/>
            <person name="Linton E."/>
            <person name="Llaca V."/>
            <person name="Song R."/>
            <person name="Tanyolac B."/>
            <person name="Young S."/>
            <person name="Ho-Il K."/>
            <person name="Hahn J.H."/>
            <person name="Sangsakoo G."/>
            <person name="Vanavichit A."/>
            <person name="de Mattos Luiz.A.T."/>
            <person name="Zimmer P.D."/>
            <person name="Malone G."/>
            <person name="Dellagostin O."/>
            <person name="de Oliveira A.C."/>
            <person name="Bevan M."/>
            <person name="Bancroft I."/>
            <person name="Minx P."/>
            <person name="Cordum H."/>
            <person name="Wilson R."/>
            <person name="Cheng Z."/>
            <person name="Jin W."/>
            <person name="Jiang J."/>
            <person name="Leong S.A."/>
            <person name="Iwama H."/>
            <person name="Gojobori T."/>
            <person name="Itoh T."/>
            <person name="Niimura Y."/>
            <person name="Fujii Y."/>
            <person name="Habara T."/>
            <person name="Sakai H."/>
            <person name="Sato Y."/>
            <person name="Wilson G."/>
            <person name="Kumar K."/>
            <person name="McCouch S."/>
            <person name="Juretic N."/>
            <person name="Hoen D."/>
            <person name="Wright S."/>
            <person name="Bruskiewich R."/>
            <person name="Bureau T."/>
            <person name="Miyao A."/>
            <person name="Hirochika H."/>
            <person name="Nishikawa T."/>
            <person name="Kadowaki K."/>
            <person name="Sugiura M."/>
            <person name="Burr B."/>
            <person name="Sasaki T."/>
        </authorList>
    </citation>
    <scope>NUCLEOTIDE SEQUENCE [LARGE SCALE GENOMIC DNA]</scope>
    <source>
        <strain evidence="3">cv. Nipponbare</strain>
    </source>
</reference>
<proteinExistence type="predicted"/>
<evidence type="ECO:0000313" key="3">
    <source>
        <dbReference type="Proteomes" id="UP000000763"/>
    </source>
</evidence>
<dbReference type="EMBL" id="AC146328">
    <property type="protein sequence ID" value="AAX95031.1"/>
    <property type="molecule type" value="Genomic_DNA"/>
</dbReference>
<evidence type="ECO:0000313" key="2">
    <source>
        <dbReference type="EMBL" id="AAX95031.1"/>
    </source>
</evidence>